<dbReference type="InterPro" id="IPR036768">
    <property type="entry name" value="PolIII_chi_sf"/>
</dbReference>
<dbReference type="GO" id="GO:0003677">
    <property type="term" value="F:DNA binding"/>
    <property type="evidence" value="ECO:0007669"/>
    <property type="project" value="InterPro"/>
</dbReference>
<dbReference type="InterPro" id="IPR007459">
    <property type="entry name" value="DNA_pol3_chi"/>
</dbReference>
<gene>
    <name evidence="1" type="ORF">ROA7023_00373</name>
</gene>
<reference evidence="1 2" key="1">
    <citation type="submission" date="2017-03" db="EMBL/GenBank/DDBJ databases">
        <authorList>
            <person name="Afonso C.L."/>
            <person name="Miller P.J."/>
            <person name="Scott M.A."/>
            <person name="Spackman E."/>
            <person name="Goraichik I."/>
            <person name="Dimitrov K.M."/>
            <person name="Suarez D.L."/>
            <person name="Swayne D.E."/>
        </authorList>
    </citation>
    <scope>NUCLEOTIDE SEQUENCE [LARGE SCALE GENOMIC DNA]</scope>
    <source>
        <strain evidence="1 2">CECT 7023</strain>
    </source>
</reference>
<organism evidence="1 2">
    <name type="scientific">Roseisalinus antarcticus</name>
    <dbReference type="NCBI Taxonomy" id="254357"/>
    <lineage>
        <taxon>Bacteria</taxon>
        <taxon>Pseudomonadati</taxon>
        <taxon>Pseudomonadota</taxon>
        <taxon>Alphaproteobacteria</taxon>
        <taxon>Rhodobacterales</taxon>
        <taxon>Roseobacteraceae</taxon>
        <taxon>Roseisalinus</taxon>
    </lineage>
</organism>
<dbReference type="NCBIfam" id="NF004347">
    <property type="entry name" value="PRK05728.1-4"/>
    <property type="match status" value="1"/>
</dbReference>
<dbReference type="SUPFAM" id="SSF102400">
    <property type="entry name" value="DNA polymerase III chi subunit"/>
    <property type="match status" value="1"/>
</dbReference>
<dbReference type="PANTHER" id="PTHR38767:SF1">
    <property type="entry name" value="DNA POLYMERASE III SUBUNIT CHI"/>
    <property type="match status" value="1"/>
</dbReference>
<dbReference type="Gene3D" id="3.40.50.10110">
    <property type="entry name" value="DNA polymerase III subunit chi"/>
    <property type="match status" value="1"/>
</dbReference>
<dbReference type="Proteomes" id="UP000193900">
    <property type="component" value="Unassembled WGS sequence"/>
</dbReference>
<dbReference type="Pfam" id="PF04364">
    <property type="entry name" value="DNA_pol3_chi"/>
    <property type="match status" value="1"/>
</dbReference>
<proteinExistence type="predicted"/>
<dbReference type="GO" id="GO:0032298">
    <property type="term" value="P:positive regulation of DNA-templated DNA replication initiation"/>
    <property type="evidence" value="ECO:0007669"/>
    <property type="project" value="TreeGrafter"/>
</dbReference>
<dbReference type="EMBL" id="FWFZ01000001">
    <property type="protein sequence ID" value="SLN18136.1"/>
    <property type="molecule type" value="Genomic_DNA"/>
</dbReference>
<dbReference type="PANTHER" id="PTHR38767">
    <property type="entry name" value="DNA POLYMERASE III SUBUNIT CHI"/>
    <property type="match status" value="1"/>
</dbReference>
<dbReference type="AlphaFoldDB" id="A0A1Y5RJP2"/>
<sequence length="152" mass="16410">MGAVYFYHLTRDPLERTLPMLLEKALSAGWRCEVRGTEPAMMDRLDAQLWLGSEESFLPHGVAGGPHDADQPVLLSTAPTAANGATCVMAVAGAEVSAEEVQALARTCILFDGDDEAALQVARGQWSRLTGAGCSAQYWSQESGKWQKKAER</sequence>
<name>A0A1Y5RJP2_9RHOB</name>
<dbReference type="RefSeq" id="WP_085877279.1">
    <property type="nucleotide sequence ID" value="NZ_FWFZ01000001.1"/>
</dbReference>
<evidence type="ECO:0000313" key="2">
    <source>
        <dbReference type="Proteomes" id="UP000193900"/>
    </source>
</evidence>
<dbReference type="OrthoDB" id="9795973at2"/>
<evidence type="ECO:0000313" key="1">
    <source>
        <dbReference type="EMBL" id="SLN18136.1"/>
    </source>
</evidence>
<accession>A0A1Y5RJP2</accession>
<keyword evidence="2" id="KW-1185">Reference proteome</keyword>
<dbReference type="GO" id="GO:0006260">
    <property type="term" value="P:DNA replication"/>
    <property type="evidence" value="ECO:0007669"/>
    <property type="project" value="InterPro"/>
</dbReference>
<dbReference type="GO" id="GO:0003887">
    <property type="term" value="F:DNA-directed DNA polymerase activity"/>
    <property type="evidence" value="ECO:0007669"/>
    <property type="project" value="InterPro"/>
</dbReference>
<protein>
    <submittedName>
        <fullName evidence="1">DNA polymerase III subunit chi</fullName>
    </submittedName>
</protein>